<accession>A0A2W1K0Y1</accession>
<sequence>MMDLTFLIQKAGDREWLPLESPTVEVLEGRYHLIAHATQLDQPLDIQIRHRYENNGVLQEERQQHRQKPDVHGNLSLLPDAYLGHGLWTLTCTFLADQTNEYSQSINLQVLAEDCDAISDWEFVEATQNSWPQVQEIDATVMSEIANQINAEKNFVATGATKNVGSQAADCDLIDVADIVQSDMEEKSNVSFSIDYCEASLVDTHHFPAMEIDEVSEHQDLDAVSLPVLPRQKQTIQCQPSQGTTLPPQLSAHQITEQDKRPLDLPAFPRDVHWRYIPLNKLSVGMHHRQLIHQAHCNDIEQAFTALELQQRFWRTMHQLIDPRAAQTNSEPVSVFTRTAD</sequence>
<dbReference type="EMBL" id="PQWO01000001">
    <property type="protein sequence ID" value="PZD75154.1"/>
    <property type="molecule type" value="Genomic_DNA"/>
</dbReference>
<protein>
    <submittedName>
        <fullName evidence="1">Uncharacterized protein</fullName>
    </submittedName>
</protein>
<evidence type="ECO:0000313" key="2">
    <source>
        <dbReference type="Proteomes" id="UP000248857"/>
    </source>
</evidence>
<comment type="caution">
    <text evidence="1">The sequence shown here is derived from an EMBL/GenBank/DDBJ whole genome shotgun (WGS) entry which is preliminary data.</text>
</comment>
<proteinExistence type="predicted"/>
<name>A0A2W1K0Y1_9CYAN</name>
<reference evidence="1 2" key="1">
    <citation type="journal article" date="2018" name="Sci. Rep.">
        <title>A novel species of the marine cyanobacterium Acaryochloris with a unique pigment content and lifestyle.</title>
        <authorList>
            <person name="Partensky F."/>
            <person name="Six C."/>
            <person name="Ratin M."/>
            <person name="Garczarek L."/>
            <person name="Vaulot D."/>
            <person name="Probert I."/>
            <person name="Calteau A."/>
            <person name="Gourvil P."/>
            <person name="Marie D."/>
            <person name="Grebert T."/>
            <person name="Bouchier C."/>
            <person name="Le Panse S."/>
            <person name="Gachenot M."/>
            <person name="Rodriguez F."/>
            <person name="Garrido J.L."/>
        </authorList>
    </citation>
    <scope>NUCLEOTIDE SEQUENCE [LARGE SCALE GENOMIC DNA]</scope>
    <source>
        <strain evidence="1 2">RCC1774</strain>
    </source>
</reference>
<dbReference type="Proteomes" id="UP000248857">
    <property type="component" value="Unassembled WGS sequence"/>
</dbReference>
<organism evidence="1 2">
    <name type="scientific">Acaryochloris thomasi RCC1774</name>
    <dbReference type="NCBI Taxonomy" id="1764569"/>
    <lineage>
        <taxon>Bacteria</taxon>
        <taxon>Bacillati</taxon>
        <taxon>Cyanobacteriota</taxon>
        <taxon>Cyanophyceae</taxon>
        <taxon>Acaryochloridales</taxon>
        <taxon>Acaryochloridaceae</taxon>
        <taxon>Acaryochloris</taxon>
        <taxon>Acaryochloris thomasi</taxon>
    </lineage>
</organism>
<evidence type="ECO:0000313" key="1">
    <source>
        <dbReference type="EMBL" id="PZD75154.1"/>
    </source>
</evidence>
<dbReference type="AlphaFoldDB" id="A0A2W1K0Y1"/>
<gene>
    <name evidence="1" type="ORF">C1752_00515</name>
</gene>
<keyword evidence="2" id="KW-1185">Reference proteome</keyword>